<dbReference type="Proteomes" id="UP001235939">
    <property type="component" value="Chromosome 07"/>
</dbReference>
<proteinExistence type="predicted"/>
<name>A0ABY6KNY2_9ARAC</name>
<reference evidence="1 2" key="1">
    <citation type="submission" date="2022-01" db="EMBL/GenBank/DDBJ databases">
        <title>A chromosomal length assembly of Cordylochernes scorpioides.</title>
        <authorList>
            <person name="Zeh D."/>
            <person name="Zeh J."/>
        </authorList>
    </citation>
    <scope>NUCLEOTIDE SEQUENCE [LARGE SCALE GENOMIC DNA]</scope>
    <source>
        <strain evidence="1">IN4F17</strain>
        <tissue evidence="1">Whole Body</tissue>
    </source>
</reference>
<gene>
    <name evidence="1" type="ORF">LAZ67_7003561</name>
</gene>
<accession>A0ABY6KNY2</accession>
<evidence type="ECO:0000313" key="2">
    <source>
        <dbReference type="Proteomes" id="UP001235939"/>
    </source>
</evidence>
<sequence length="199" mass="21833">MILPITIMYKSAYAVPCPDEKGGRGAVTSSLKNLGSAGPADSTLEGRLIQGYRMSLYSMLGAAAPGICSSCQRVDTLPRVDTNLSTQSLMLLERILSYDCPTKLTTSKLTFAGYSHVRCQIFSQYFCSTGLWAVHHTKLAQGTVQHGFQHIVEGLGTSLEWAVNTCQTITQEYQEVFEGIGCLKGYEYEAKFQTSDMNM</sequence>
<evidence type="ECO:0000313" key="1">
    <source>
        <dbReference type="EMBL" id="UYV70574.1"/>
    </source>
</evidence>
<keyword evidence="2" id="KW-1185">Reference proteome</keyword>
<protein>
    <submittedName>
        <fullName evidence="1">Uncharacterized protein</fullName>
    </submittedName>
</protein>
<organism evidence="1 2">
    <name type="scientific">Cordylochernes scorpioides</name>
    <dbReference type="NCBI Taxonomy" id="51811"/>
    <lineage>
        <taxon>Eukaryota</taxon>
        <taxon>Metazoa</taxon>
        <taxon>Ecdysozoa</taxon>
        <taxon>Arthropoda</taxon>
        <taxon>Chelicerata</taxon>
        <taxon>Arachnida</taxon>
        <taxon>Pseudoscorpiones</taxon>
        <taxon>Cheliferoidea</taxon>
        <taxon>Chernetidae</taxon>
        <taxon>Cordylochernes</taxon>
    </lineage>
</organism>
<dbReference type="EMBL" id="CP092869">
    <property type="protein sequence ID" value="UYV70574.1"/>
    <property type="molecule type" value="Genomic_DNA"/>
</dbReference>